<proteinExistence type="predicted"/>
<dbReference type="GO" id="GO:0005634">
    <property type="term" value="C:nucleus"/>
    <property type="evidence" value="ECO:0007669"/>
    <property type="project" value="UniProtKB-SubCell"/>
</dbReference>
<feature type="compositionally biased region" description="Polar residues" evidence="3">
    <location>
        <begin position="550"/>
        <end position="560"/>
    </location>
</feature>
<feature type="compositionally biased region" description="Basic and acidic residues" evidence="3">
    <location>
        <begin position="439"/>
        <end position="458"/>
    </location>
</feature>
<feature type="domain" description="Rad21/Rec8-like protein N-terminal" evidence="4">
    <location>
        <begin position="1"/>
        <end position="111"/>
    </location>
</feature>
<feature type="compositionally biased region" description="Polar residues" evidence="3">
    <location>
        <begin position="492"/>
        <end position="505"/>
    </location>
</feature>
<protein>
    <recommendedName>
        <fullName evidence="4">Rad21/Rec8-like protein N-terminal domain-containing protein</fullName>
    </recommendedName>
</protein>
<dbReference type="OrthoDB" id="5427633at2759"/>
<dbReference type="EMBL" id="JAANBB010000093">
    <property type="protein sequence ID" value="KAF7550667.1"/>
    <property type="molecule type" value="Genomic_DNA"/>
</dbReference>
<dbReference type="GO" id="GO:0003682">
    <property type="term" value="F:chromatin binding"/>
    <property type="evidence" value="ECO:0007669"/>
    <property type="project" value="TreeGrafter"/>
</dbReference>
<dbReference type="PANTHER" id="PTHR12585:SF70">
    <property type="entry name" value="RAD21_REC8 N TERMINAL DOMAIN PROTEIN (AFU_ORTHOLOGUE AFUA_6G02900)"/>
    <property type="match status" value="1"/>
</dbReference>
<accession>A0A9P5HEP3</accession>
<evidence type="ECO:0000256" key="2">
    <source>
        <dbReference type="ARBA" id="ARBA00023242"/>
    </source>
</evidence>
<dbReference type="InterPro" id="IPR006910">
    <property type="entry name" value="Rad21_Rec8_N"/>
</dbReference>
<feature type="compositionally biased region" description="Basic and acidic residues" evidence="3">
    <location>
        <begin position="418"/>
        <end position="429"/>
    </location>
</feature>
<dbReference type="CDD" id="cd21790">
    <property type="entry name" value="Rad21_Rec8_M_ScRec8p-like"/>
    <property type="match status" value="1"/>
</dbReference>
<evidence type="ECO:0000256" key="1">
    <source>
        <dbReference type="ARBA" id="ARBA00004123"/>
    </source>
</evidence>
<keyword evidence="6" id="KW-1185">Reference proteome</keyword>
<name>A0A9P5HEP3_9HYPO</name>
<dbReference type="CDD" id="cd21789">
    <property type="entry name" value="Rad21_Rec8_M_SpRec8p-like"/>
    <property type="match status" value="1"/>
</dbReference>
<keyword evidence="2" id="KW-0539">Nucleus</keyword>
<dbReference type="GO" id="GO:0007064">
    <property type="term" value="P:mitotic sister chromatid cohesion"/>
    <property type="evidence" value="ECO:0007669"/>
    <property type="project" value="TreeGrafter"/>
</dbReference>
<comment type="caution">
    <text evidence="5">The sequence shown here is derived from an EMBL/GenBank/DDBJ whole genome shotgun (WGS) entry which is preliminary data.</text>
</comment>
<dbReference type="GO" id="GO:0030892">
    <property type="term" value="C:mitotic cohesin complex"/>
    <property type="evidence" value="ECO:0007669"/>
    <property type="project" value="TreeGrafter"/>
</dbReference>
<dbReference type="AlphaFoldDB" id="A0A9P5HEP3"/>
<dbReference type="PANTHER" id="PTHR12585">
    <property type="entry name" value="SCC1 / RAD21 FAMILY MEMBER"/>
    <property type="match status" value="1"/>
</dbReference>
<evidence type="ECO:0000313" key="6">
    <source>
        <dbReference type="Proteomes" id="UP000722485"/>
    </source>
</evidence>
<evidence type="ECO:0000259" key="4">
    <source>
        <dbReference type="Pfam" id="PF04825"/>
    </source>
</evidence>
<dbReference type="InterPro" id="IPR039781">
    <property type="entry name" value="Rad21/Rec8-like"/>
</dbReference>
<feature type="region of interest" description="Disordered" evidence="3">
    <location>
        <begin position="416"/>
        <end position="582"/>
    </location>
</feature>
<sequence length="681" mass="74573">MFYSHEILSDSQYGVATIWLVATVGKTTHRRVTRKAIQEVNVPKACEKIIDPGAPLALRLQGNLLYGVSRVFSQQCHYVLSDAEKTQSDMLTFFRVMQTSELDPKAGKAKRHQITLQDDPSFDLASILPRLDLFTGNKELVFLSSQNSTQSISQMTPLSQGTLSSDQNPPFLPFDLPQSSHSGGSYRLPSDLNRNSPFAKLFNPQDSMPEFNPFGEEDIDPIAGIGLNFDADGNLVEMLGPEPDLPPLTGTEAHTTRVFDPDGQMTMVRQGKGVDLFGGDNVIIMGEDALPDAEPFPKRAVTKKPNTLSLGSESTLGEQATALLRKGRPRKAVQLIDQTDHVSREEFRNWSANYLKNMDACRKKPRVTNKAQARKNAIALLFDNGISNVGMLQDVSGFVHPLAQDFSGATLKARLQGRHPEKEDEERGQVRSSSEAFEDEKVLNRRVRQKMDEEREFGRGPVDNLGPFILGDDSAPEIGMDAAPGLEDHHSSSMIPWSRPQSVVPGSSVRGLGSAKKGHPAPSPLHARGSVVGSLERYSDLPGPAHGSDGTPQFHSQDSSLGHEDLYAHGGIDNQDTQGSTQGLDASSLEFFGYAADMALVKGYVHPHDDSDRRWVDFEKLADPAVHTKQIASLAFLHVLSLATKNVITVEQEGIADQQPFGALRIGVKPEQEDVEMDELA</sequence>
<organism evidence="5 6">
    <name type="scientific">Cylindrodendrum hubeiense</name>
    <dbReference type="NCBI Taxonomy" id="595255"/>
    <lineage>
        <taxon>Eukaryota</taxon>
        <taxon>Fungi</taxon>
        <taxon>Dikarya</taxon>
        <taxon>Ascomycota</taxon>
        <taxon>Pezizomycotina</taxon>
        <taxon>Sordariomycetes</taxon>
        <taxon>Hypocreomycetidae</taxon>
        <taxon>Hypocreales</taxon>
        <taxon>Nectriaceae</taxon>
        <taxon>Cylindrodendrum</taxon>
    </lineage>
</organism>
<reference evidence="5" key="1">
    <citation type="submission" date="2020-03" db="EMBL/GenBank/DDBJ databases">
        <title>Draft Genome Sequence of Cylindrodendrum hubeiense.</title>
        <authorList>
            <person name="Buettner E."/>
            <person name="Kellner H."/>
        </authorList>
    </citation>
    <scope>NUCLEOTIDE SEQUENCE</scope>
    <source>
        <strain evidence="5">IHI 201604</strain>
    </source>
</reference>
<comment type="subcellular location">
    <subcellularLocation>
        <location evidence="1">Nucleus</location>
    </subcellularLocation>
</comment>
<gene>
    <name evidence="5" type="ORF">G7Z17_g5541</name>
</gene>
<dbReference type="Pfam" id="PF04825">
    <property type="entry name" value="Rad21_Rec8_N"/>
    <property type="match status" value="1"/>
</dbReference>
<evidence type="ECO:0000256" key="3">
    <source>
        <dbReference type="SAM" id="MobiDB-lite"/>
    </source>
</evidence>
<evidence type="ECO:0000313" key="5">
    <source>
        <dbReference type="EMBL" id="KAF7550667.1"/>
    </source>
</evidence>
<dbReference type="Proteomes" id="UP000722485">
    <property type="component" value="Unassembled WGS sequence"/>
</dbReference>